<dbReference type="InterPro" id="IPR010982">
    <property type="entry name" value="Lambda_DNA-bd_dom_sf"/>
</dbReference>
<dbReference type="AlphaFoldDB" id="A0AAE6P0J2"/>
<name>A0AAE6P0J2_9LACO</name>
<dbReference type="InterPro" id="IPR001387">
    <property type="entry name" value="Cro/C1-type_HTH"/>
</dbReference>
<dbReference type="KEGG" id="lfv:LF543_03965"/>
<evidence type="ECO:0000313" key="1">
    <source>
        <dbReference type="EMBL" id="QFX92764.1"/>
    </source>
</evidence>
<dbReference type="Proteomes" id="UP000327194">
    <property type="component" value="Chromosome"/>
</dbReference>
<protein>
    <submittedName>
        <fullName evidence="1">Transcriptional regulator</fullName>
    </submittedName>
</protein>
<dbReference type="GO" id="GO:0003677">
    <property type="term" value="F:DNA binding"/>
    <property type="evidence" value="ECO:0007669"/>
    <property type="project" value="InterPro"/>
</dbReference>
<sequence>MANVELERNAQKVFKKIKVALINKDLTQVDMSKIVDVSPVELNRAIHGEMSPKSQRIRKQIFKYLNIKVS</sequence>
<dbReference type="CDD" id="cd00093">
    <property type="entry name" value="HTH_XRE"/>
    <property type="match status" value="1"/>
</dbReference>
<reference evidence="1 2" key="1">
    <citation type="submission" date="2019-10" db="EMBL/GenBank/DDBJ databases">
        <title>Genome sequencing of Lactobacillus fructivorans.</title>
        <authorList>
            <person name="Kim K."/>
        </authorList>
    </citation>
    <scope>NUCLEOTIDE SEQUENCE [LARGE SCALE GENOMIC DNA]</scope>
    <source>
        <strain evidence="1 2">LF543</strain>
    </source>
</reference>
<organism evidence="1 2">
    <name type="scientific">Fructilactobacillus fructivorans</name>
    <dbReference type="NCBI Taxonomy" id="1614"/>
    <lineage>
        <taxon>Bacteria</taxon>
        <taxon>Bacillati</taxon>
        <taxon>Bacillota</taxon>
        <taxon>Bacilli</taxon>
        <taxon>Lactobacillales</taxon>
        <taxon>Lactobacillaceae</taxon>
        <taxon>Fructilactobacillus</taxon>
    </lineage>
</organism>
<gene>
    <name evidence="1" type="ORF">LF543_03965</name>
</gene>
<dbReference type="RefSeq" id="WP_010021284.1">
    <property type="nucleotide sequence ID" value="NZ_AZDS01000001.1"/>
</dbReference>
<proteinExistence type="predicted"/>
<evidence type="ECO:0000313" key="2">
    <source>
        <dbReference type="Proteomes" id="UP000327194"/>
    </source>
</evidence>
<dbReference type="Gene3D" id="1.10.260.40">
    <property type="entry name" value="lambda repressor-like DNA-binding domains"/>
    <property type="match status" value="1"/>
</dbReference>
<dbReference type="EMBL" id="CP045562">
    <property type="protein sequence ID" value="QFX92764.1"/>
    <property type="molecule type" value="Genomic_DNA"/>
</dbReference>
<dbReference type="SUPFAM" id="SSF47413">
    <property type="entry name" value="lambda repressor-like DNA-binding domains"/>
    <property type="match status" value="1"/>
</dbReference>
<accession>A0AAE6P0J2</accession>